<dbReference type="PANTHER" id="PTHR10067:SF6">
    <property type="entry name" value="PHOSPHATIDYLSERINE DECARBOXYLASE PROENZYME, MITOCHONDRIAL"/>
    <property type="match status" value="1"/>
</dbReference>
<keyword evidence="6" id="KW-0443">Lipid metabolism</keyword>
<sequence length="320" mass="36214">MNRFNKATSRLTPGEQLNFLLTNRLPRRWLTLFMGRFSRIQSPWLTALSISVWQWFADDLRLQDARSHHFRSLQECFTRQLKPGLRPTDARPDIVTSPCDAIVGACGRIAGNQLFQAKGFPYTLEELIPDADLASKYRNGHFVTLRLKSSMYHRFHAPVDCRVRRVSYVSGDTWNVNPIALKQVEKLFCKNERAVVELESGNPAFSLTLVPVAAILVASMKFHFLPQPLDLKYRGANQIACNALFRKGEEMGFFQHGSTIIVFASEHYRLCQEITEGHPIRTGEAVLSGHPLPDESPSVSRLSEKPTATLDVQGNCHDFS</sequence>
<dbReference type="GO" id="GO:0004609">
    <property type="term" value="F:phosphatidylserine decarboxylase activity"/>
    <property type="evidence" value="ECO:0007669"/>
    <property type="project" value="UniProtKB-EC"/>
</dbReference>
<evidence type="ECO:0000256" key="5">
    <source>
        <dbReference type="ARBA" id="ARBA00022793"/>
    </source>
</evidence>
<name>A0ABZ2W2J9_9GAMM</name>
<dbReference type="RefSeq" id="WP_341581909.1">
    <property type="nucleotide sequence ID" value="NZ_CP101118.1"/>
</dbReference>
<accession>A0ABZ2W2J9</accession>
<keyword evidence="5" id="KW-0210">Decarboxylase</keyword>
<dbReference type="EC" id="4.1.1.65" evidence="3"/>
<keyword evidence="10" id="KW-1208">Phospholipid metabolism</keyword>
<dbReference type="InterPro" id="IPR003817">
    <property type="entry name" value="PS_Dcarbxylase"/>
</dbReference>
<evidence type="ECO:0000256" key="6">
    <source>
        <dbReference type="ARBA" id="ARBA00023098"/>
    </source>
</evidence>
<evidence type="ECO:0000313" key="13">
    <source>
        <dbReference type="EMBL" id="WZF88975.1"/>
    </source>
</evidence>
<keyword evidence="8" id="KW-0594">Phospholipid biosynthesis</keyword>
<gene>
    <name evidence="13" type="primary">asd</name>
    <name evidence="13" type="ORF">NLK58_01825</name>
</gene>
<evidence type="ECO:0000256" key="7">
    <source>
        <dbReference type="ARBA" id="ARBA00023145"/>
    </source>
</evidence>
<dbReference type="NCBIfam" id="TIGR00163">
    <property type="entry name" value="PS_decarb"/>
    <property type="match status" value="1"/>
</dbReference>
<evidence type="ECO:0000256" key="1">
    <source>
        <dbReference type="ARBA" id="ARBA00001928"/>
    </source>
</evidence>
<evidence type="ECO:0000256" key="10">
    <source>
        <dbReference type="ARBA" id="ARBA00023264"/>
    </source>
</evidence>
<keyword evidence="9 13" id="KW-0456">Lyase</keyword>
<organism evidence="13 14">
    <name type="scientific">Marinobacter metalliresistant</name>
    <dbReference type="NCBI Taxonomy" id="2961995"/>
    <lineage>
        <taxon>Bacteria</taxon>
        <taxon>Pseudomonadati</taxon>
        <taxon>Pseudomonadota</taxon>
        <taxon>Gammaproteobacteria</taxon>
        <taxon>Pseudomonadales</taxon>
        <taxon>Marinobacteraceae</taxon>
        <taxon>Marinobacter</taxon>
    </lineage>
</organism>
<proteinExistence type="predicted"/>
<dbReference type="InterPro" id="IPR033177">
    <property type="entry name" value="PSD-B"/>
</dbReference>
<evidence type="ECO:0000313" key="14">
    <source>
        <dbReference type="Proteomes" id="UP001475781"/>
    </source>
</evidence>
<dbReference type="EMBL" id="CP101118">
    <property type="protein sequence ID" value="WZF88975.1"/>
    <property type="molecule type" value="Genomic_DNA"/>
</dbReference>
<dbReference type="Pfam" id="PF02666">
    <property type="entry name" value="PS_Dcarbxylase"/>
    <property type="match status" value="1"/>
</dbReference>
<evidence type="ECO:0000256" key="8">
    <source>
        <dbReference type="ARBA" id="ARBA00023209"/>
    </source>
</evidence>
<evidence type="ECO:0000256" key="11">
    <source>
        <dbReference type="ARBA" id="ARBA00023317"/>
    </source>
</evidence>
<reference evidence="13 14" key="1">
    <citation type="submission" date="2022-07" db="EMBL/GenBank/DDBJ databases">
        <title>A copper resistant bacterium isolated from sediment samples of deep sea hydrothermal areas.</title>
        <authorList>
            <person name="Zeng X."/>
        </authorList>
    </citation>
    <scope>NUCLEOTIDE SEQUENCE [LARGE SCALE GENOMIC DNA]</scope>
    <source>
        <strain evidence="14">CuT 6</strain>
    </source>
</reference>
<evidence type="ECO:0000256" key="12">
    <source>
        <dbReference type="ARBA" id="ARBA00024326"/>
    </source>
</evidence>
<evidence type="ECO:0000256" key="2">
    <source>
        <dbReference type="ARBA" id="ARBA00005189"/>
    </source>
</evidence>
<keyword evidence="11" id="KW-0670">Pyruvate</keyword>
<evidence type="ECO:0000256" key="3">
    <source>
        <dbReference type="ARBA" id="ARBA00012243"/>
    </source>
</evidence>
<dbReference type="Proteomes" id="UP001475781">
    <property type="component" value="Chromosome"/>
</dbReference>
<keyword evidence="14" id="KW-1185">Reference proteome</keyword>
<comment type="pathway">
    <text evidence="12">Phospholipid metabolism; phosphatidylethanolamine biosynthesis.</text>
</comment>
<evidence type="ECO:0000256" key="4">
    <source>
        <dbReference type="ARBA" id="ARBA00022516"/>
    </source>
</evidence>
<evidence type="ECO:0000256" key="9">
    <source>
        <dbReference type="ARBA" id="ARBA00023239"/>
    </source>
</evidence>
<comment type="pathway">
    <text evidence="2">Lipid metabolism.</text>
</comment>
<comment type="cofactor">
    <cofactor evidence="1">
        <name>pyruvate</name>
        <dbReference type="ChEBI" id="CHEBI:15361"/>
    </cofactor>
</comment>
<protein>
    <recommendedName>
        <fullName evidence="3">phosphatidylserine decarboxylase</fullName>
        <ecNumber evidence="3">4.1.1.65</ecNumber>
    </recommendedName>
</protein>
<dbReference type="PANTHER" id="PTHR10067">
    <property type="entry name" value="PHOSPHATIDYLSERINE DECARBOXYLASE"/>
    <property type="match status" value="1"/>
</dbReference>
<keyword evidence="4" id="KW-0444">Lipid biosynthesis</keyword>
<keyword evidence="7" id="KW-0865">Zymogen</keyword>